<dbReference type="NCBIfam" id="TIGR01429">
    <property type="entry name" value="AMP_deaminase"/>
    <property type="match status" value="1"/>
</dbReference>
<dbReference type="Gene3D" id="3.20.20.140">
    <property type="entry name" value="Metal-dependent hydrolases"/>
    <property type="match status" value="1"/>
</dbReference>
<evidence type="ECO:0000256" key="8">
    <source>
        <dbReference type="ARBA" id="ARBA00023080"/>
    </source>
</evidence>
<comment type="function">
    <text evidence="9">AMP deaminase plays a critical role in energy metabolism. Catalyzes the deamination of AMP to IMP and plays an important role in the purine nucleotide cycle.</text>
</comment>
<dbReference type="EMBL" id="KV891533">
    <property type="protein sequence ID" value="OON23501.1"/>
    <property type="molecule type" value="Genomic_DNA"/>
</dbReference>
<keyword evidence="6" id="KW-0378">Hydrolase</keyword>
<dbReference type="Pfam" id="PF19326">
    <property type="entry name" value="AMP_deaminase"/>
    <property type="match status" value="1"/>
</dbReference>
<feature type="compositionally biased region" description="Polar residues" evidence="12">
    <location>
        <begin position="984"/>
        <end position="1000"/>
    </location>
</feature>
<evidence type="ECO:0000256" key="2">
    <source>
        <dbReference type="ARBA" id="ARBA00004955"/>
    </source>
</evidence>
<dbReference type="PANTHER" id="PTHR11359">
    <property type="entry name" value="AMP DEAMINASE"/>
    <property type="match status" value="1"/>
</dbReference>
<evidence type="ECO:0000256" key="6">
    <source>
        <dbReference type="ARBA" id="ARBA00022801"/>
    </source>
</evidence>
<dbReference type="FunFam" id="3.20.20.140:FF:000035">
    <property type="entry name" value="Probable amp deaminase"/>
    <property type="match status" value="1"/>
</dbReference>
<evidence type="ECO:0000313" key="13">
    <source>
        <dbReference type="EMBL" id="OON23501.1"/>
    </source>
</evidence>
<protein>
    <recommendedName>
        <fullName evidence="10">AMP deaminase 2</fullName>
        <ecNumber evidence="4">3.5.4.6</ecNumber>
    </recommendedName>
    <alternativeName>
        <fullName evidence="11">AMP deaminase isoform L</fullName>
    </alternativeName>
</protein>
<feature type="region of interest" description="Disordered" evidence="12">
    <location>
        <begin position="984"/>
        <end position="1014"/>
    </location>
</feature>
<comment type="similarity">
    <text evidence="3">Belongs to the metallo-dependent hydrolases superfamily. Adenosine and AMP deaminases family.</text>
</comment>
<feature type="compositionally biased region" description="Basic residues" evidence="12">
    <location>
        <begin position="1002"/>
        <end position="1014"/>
    </location>
</feature>
<organism evidence="13 14">
    <name type="scientific">Opisthorchis viverrini</name>
    <name type="common">Southeast Asian liver fluke</name>
    <dbReference type="NCBI Taxonomy" id="6198"/>
    <lineage>
        <taxon>Eukaryota</taxon>
        <taxon>Metazoa</taxon>
        <taxon>Spiralia</taxon>
        <taxon>Lophotrochozoa</taxon>
        <taxon>Platyhelminthes</taxon>
        <taxon>Trematoda</taxon>
        <taxon>Digenea</taxon>
        <taxon>Opisthorchiida</taxon>
        <taxon>Opisthorchiata</taxon>
        <taxon>Opisthorchiidae</taxon>
        <taxon>Opisthorchis</taxon>
    </lineage>
</organism>
<dbReference type="InterPro" id="IPR032466">
    <property type="entry name" value="Metal_Hydrolase"/>
</dbReference>
<gene>
    <name evidence="13" type="ORF">X801_00585</name>
</gene>
<comment type="cofactor">
    <cofactor evidence="1">
        <name>Zn(2+)</name>
        <dbReference type="ChEBI" id="CHEBI:29105"/>
    </cofactor>
</comment>
<dbReference type="GO" id="GO:0005829">
    <property type="term" value="C:cytosol"/>
    <property type="evidence" value="ECO:0007669"/>
    <property type="project" value="TreeGrafter"/>
</dbReference>
<accession>A0A1S8X9W9</accession>
<evidence type="ECO:0000256" key="5">
    <source>
        <dbReference type="ARBA" id="ARBA00022723"/>
    </source>
</evidence>
<keyword evidence="14" id="KW-1185">Reference proteome</keyword>
<evidence type="ECO:0000256" key="9">
    <source>
        <dbReference type="ARBA" id="ARBA00054146"/>
    </source>
</evidence>
<sequence>MDSIPNADQNFTTQYGAIDSQLVELAENIKQRGRDGPHPLYKETGPEFVMPKFPIERKEMENHILALRLGRSISSLGSGTHSPNNDFVERGEWNSTSNIFTAEDTERHKSRSLSENMLKDPNHEMDGVCTRSTNYSEPLAIMVPSSTQIGDSKSAPGPVTPIGQTDNNSDQNESVNGEDFTLDTDLLSRSMRRLMSIPCSAGAAGEISLLGPGLSAPSTCTMYTELAPMLQEEEDTVEANIESAAVEFQRVQICGDDTLEVPVDELHVAAEALIKALQLRQKYMTISSQYFHLTTGRYLGALNSGSLKLLESQEKLFRSVRSPASVRNSMLCVTLCTKRSISLITLKVPVDELHVAAEALIKALQLRQKYMTISSQYFHLTTGRYLGALNSGSLKLLESQEKLFRSVRSPASDHPINPPETTGDPFTVTYWPEPVDVSLEFRKGIMHVLPPSGGRFGSTGNNWEFVVPSLSSYLADYDMIRAFVADGPLKSFCYRRLTYLGSKFALHSLLNEARESLEQKRVSHRDFYNIRKVDTHLHAASCMNQKHLLRFIKKTIRTKGDVLVCEDRKTGQPMTLQQLIDQVGVTAYDLSIDNLDVHADRNTFHRFDKFNAKYNPIGQSRLREVFLKTDNYIKGVFFAHVLKEVFADLAESKYQNAEPRLSIYGRSINEWDNLAKWAINCQVYSDNVRWLIQVPRLFDVYHAKGSMKYFQDILTNVFQPLFEVTADPKSHPELHAFLQYVTGFDSVDDESKSDKLVFNHTTPTPENYCLPENPPYSYYIFYMYANLTQLNQFRSYRGLNTFALRPHCGEAGNLHHLVTCFLLAESINHGLLLRKAPVLQYLYYLAQIGIAMSPLSNNSLFLDYHRNPLNSYLSKGLNVSLSTDDPLQFHFTKEPLIEEYSIATQVWKLTSIDMCELARNSVLMSGFSHTIKSHWLGPNYMQEGVMGNDITRSNVPNIRIAYRYETLTQELHVLLRALLTRRGSTNPTSSPVSPLSTAPHSPSKRMSAKLPKTH</sequence>
<comment type="pathway">
    <text evidence="2">Purine metabolism; IMP biosynthesis via salvage pathway; IMP from AMP: step 1/1.</text>
</comment>
<feature type="compositionally biased region" description="Polar residues" evidence="12">
    <location>
        <begin position="162"/>
        <end position="175"/>
    </location>
</feature>
<evidence type="ECO:0000256" key="4">
    <source>
        <dbReference type="ARBA" id="ARBA00012775"/>
    </source>
</evidence>
<dbReference type="Gene3D" id="4.10.800.20">
    <property type="match status" value="1"/>
</dbReference>
<dbReference type="CDD" id="cd01319">
    <property type="entry name" value="AMPD"/>
    <property type="match status" value="1"/>
</dbReference>
<dbReference type="PROSITE" id="PS00485">
    <property type="entry name" value="A_DEAMINASE"/>
    <property type="match status" value="1"/>
</dbReference>
<evidence type="ECO:0000256" key="12">
    <source>
        <dbReference type="SAM" id="MobiDB-lite"/>
    </source>
</evidence>
<dbReference type="UniPathway" id="UPA00591">
    <property type="reaction ID" value="UER00663"/>
</dbReference>
<keyword evidence="8" id="KW-0546">Nucleotide metabolism</keyword>
<evidence type="ECO:0000256" key="1">
    <source>
        <dbReference type="ARBA" id="ARBA00001947"/>
    </source>
</evidence>
<dbReference type="SUPFAM" id="SSF51556">
    <property type="entry name" value="Metallo-dependent hydrolases"/>
    <property type="match status" value="1"/>
</dbReference>
<keyword evidence="5" id="KW-0479">Metal-binding</keyword>
<evidence type="ECO:0000313" key="14">
    <source>
        <dbReference type="Proteomes" id="UP000243686"/>
    </source>
</evidence>
<dbReference type="AlphaFoldDB" id="A0A1S8X9W9"/>
<evidence type="ECO:0000256" key="10">
    <source>
        <dbReference type="ARBA" id="ARBA00068747"/>
    </source>
</evidence>
<dbReference type="GO" id="GO:0046872">
    <property type="term" value="F:metal ion binding"/>
    <property type="evidence" value="ECO:0007669"/>
    <property type="project" value="UniProtKB-KW"/>
</dbReference>
<name>A0A1S8X9W9_OPIVI</name>
<dbReference type="Proteomes" id="UP000243686">
    <property type="component" value="Unassembled WGS sequence"/>
</dbReference>
<evidence type="ECO:0000256" key="11">
    <source>
        <dbReference type="ARBA" id="ARBA00079810"/>
    </source>
</evidence>
<dbReference type="GO" id="GO:0046033">
    <property type="term" value="P:AMP metabolic process"/>
    <property type="evidence" value="ECO:0007669"/>
    <property type="project" value="TreeGrafter"/>
</dbReference>
<evidence type="ECO:0000256" key="3">
    <source>
        <dbReference type="ARBA" id="ARBA00006676"/>
    </source>
</evidence>
<dbReference type="PANTHER" id="PTHR11359:SF0">
    <property type="entry name" value="AMP DEAMINASE"/>
    <property type="match status" value="1"/>
</dbReference>
<dbReference type="InterPro" id="IPR006650">
    <property type="entry name" value="A/AMP_deam_AS"/>
</dbReference>
<dbReference type="GO" id="GO:0032264">
    <property type="term" value="P:IMP salvage"/>
    <property type="evidence" value="ECO:0007669"/>
    <property type="project" value="UniProtKB-UniPathway"/>
</dbReference>
<dbReference type="EC" id="3.5.4.6" evidence="4"/>
<evidence type="ECO:0000256" key="7">
    <source>
        <dbReference type="ARBA" id="ARBA00022833"/>
    </source>
</evidence>
<reference evidence="13 14" key="1">
    <citation type="submission" date="2015-03" db="EMBL/GenBank/DDBJ databases">
        <title>Draft genome of the nematode, Opisthorchis viverrini.</title>
        <authorList>
            <person name="Mitreva M."/>
        </authorList>
    </citation>
    <scope>NUCLEOTIDE SEQUENCE [LARGE SCALE GENOMIC DNA]</scope>
    <source>
        <strain evidence="13">Khon Kaen</strain>
    </source>
</reference>
<proteinExistence type="inferred from homology"/>
<feature type="region of interest" description="Disordered" evidence="12">
    <location>
        <begin position="147"/>
        <end position="179"/>
    </location>
</feature>
<keyword evidence="7" id="KW-0862">Zinc</keyword>
<dbReference type="InterPro" id="IPR006329">
    <property type="entry name" value="AMPD"/>
</dbReference>
<dbReference type="GO" id="GO:0003876">
    <property type="term" value="F:AMP deaminase activity"/>
    <property type="evidence" value="ECO:0007669"/>
    <property type="project" value="UniProtKB-EC"/>
</dbReference>
<dbReference type="FunFam" id="4.10.800.20:FF:000001">
    <property type="entry name" value="AMP deaminase"/>
    <property type="match status" value="1"/>
</dbReference>